<dbReference type="OMA" id="ENSIGMC"/>
<comment type="caution">
    <text evidence="2">The sequence shown here is derived from an EMBL/GenBank/DDBJ whole genome shotgun (WGS) entry which is preliminary data.</text>
</comment>
<organism evidence="2 3">
    <name type="scientific">Polarella glacialis</name>
    <name type="common">Dinoflagellate</name>
    <dbReference type="NCBI Taxonomy" id="89957"/>
    <lineage>
        <taxon>Eukaryota</taxon>
        <taxon>Sar</taxon>
        <taxon>Alveolata</taxon>
        <taxon>Dinophyceae</taxon>
        <taxon>Suessiales</taxon>
        <taxon>Suessiaceae</taxon>
        <taxon>Polarella</taxon>
    </lineage>
</organism>
<dbReference type="InterPro" id="IPR006597">
    <property type="entry name" value="Sel1-like"/>
</dbReference>
<gene>
    <name evidence="2" type="ORF">PGLA1383_LOCUS43632</name>
</gene>
<dbReference type="OrthoDB" id="416249at2759"/>
<dbReference type="AlphaFoldDB" id="A0A813GUL6"/>
<dbReference type="Proteomes" id="UP000654075">
    <property type="component" value="Unassembled WGS sequence"/>
</dbReference>
<dbReference type="Pfam" id="PF08238">
    <property type="entry name" value="Sel1"/>
    <property type="match status" value="5"/>
</dbReference>
<dbReference type="SUPFAM" id="SSF81901">
    <property type="entry name" value="HCP-like"/>
    <property type="match status" value="2"/>
</dbReference>
<comment type="similarity">
    <text evidence="1">Belongs to the sel-1 family.</text>
</comment>
<protein>
    <submittedName>
        <fullName evidence="2">Uncharacterized protein</fullName>
    </submittedName>
</protein>
<evidence type="ECO:0000256" key="1">
    <source>
        <dbReference type="ARBA" id="ARBA00038101"/>
    </source>
</evidence>
<dbReference type="Gene3D" id="1.25.40.10">
    <property type="entry name" value="Tetratricopeptide repeat domain"/>
    <property type="match status" value="2"/>
</dbReference>
<dbReference type="SMART" id="SM00671">
    <property type="entry name" value="SEL1"/>
    <property type="match status" value="5"/>
</dbReference>
<dbReference type="InterPro" id="IPR011990">
    <property type="entry name" value="TPR-like_helical_dom_sf"/>
</dbReference>
<dbReference type="PANTHER" id="PTHR11102:SF160">
    <property type="entry name" value="ERAD-ASSOCIATED E3 UBIQUITIN-PROTEIN LIGASE COMPONENT HRD3"/>
    <property type="match status" value="1"/>
</dbReference>
<evidence type="ECO:0000313" key="3">
    <source>
        <dbReference type="Proteomes" id="UP000654075"/>
    </source>
</evidence>
<proteinExistence type="inferred from homology"/>
<name>A0A813GUL6_POLGL</name>
<evidence type="ECO:0000313" key="2">
    <source>
        <dbReference type="EMBL" id="CAE8626728.1"/>
    </source>
</evidence>
<sequence>MELASVNASECFLCSSRGYSGPPVALRVPTRCAGDKLQTPQVVAQTGLDGTSSAGWLRFAALGLSLGGSCALISRALVRRESSTRHSRGRSPALAPGGKRSCALAAMSTDFGLNDFKPRLQTLKQEAKRGDARSQMALGEAYMTGDRVPVNMSEAARWFQLAGEQGVPEAQFNLGQMLFSGEAGLQANKEQAFYWLAQAAEKKVAAARYYVGMMYLDGDGVDKDLGIAINYLTAALDQGVSEANYPLGTAYLACAEKGDTLREEWAAFYLKSAATAESAEAQAQHDFGRLLLEGKGLEQDPAQGAEMISAAANQGYEPAQYLMGTLLLDGTGVDQNKAWAAYWFEEARVHYFPIVNSTKNHRNSTHK</sequence>
<accession>A0A813GUL6</accession>
<keyword evidence="3" id="KW-1185">Reference proteome</keyword>
<dbReference type="PANTHER" id="PTHR11102">
    <property type="entry name" value="SEL-1-LIKE PROTEIN"/>
    <property type="match status" value="1"/>
</dbReference>
<dbReference type="InterPro" id="IPR050767">
    <property type="entry name" value="Sel1_AlgK"/>
</dbReference>
<dbReference type="EMBL" id="CAJNNV010029018">
    <property type="protein sequence ID" value="CAE8626728.1"/>
    <property type="molecule type" value="Genomic_DNA"/>
</dbReference>
<reference evidence="2" key="1">
    <citation type="submission" date="2021-02" db="EMBL/GenBank/DDBJ databases">
        <authorList>
            <person name="Dougan E. K."/>
            <person name="Rhodes N."/>
            <person name="Thang M."/>
            <person name="Chan C."/>
        </authorList>
    </citation>
    <scope>NUCLEOTIDE SEQUENCE</scope>
</reference>